<dbReference type="Gene3D" id="3.90.1200.10">
    <property type="match status" value="1"/>
</dbReference>
<proteinExistence type="inferred from homology"/>
<dbReference type="AlphaFoldDB" id="A0A1X6YZB8"/>
<evidence type="ECO:0000313" key="3">
    <source>
        <dbReference type="EMBL" id="SLN36126.1"/>
    </source>
</evidence>
<comment type="similarity">
    <text evidence="1 2">Belongs to the fructosamine kinase family.</text>
</comment>
<dbReference type="Pfam" id="PF03881">
    <property type="entry name" value="Fructosamin_kin"/>
    <property type="match status" value="1"/>
</dbReference>
<dbReference type="Gene3D" id="3.30.200.20">
    <property type="entry name" value="Phosphorylase Kinase, domain 1"/>
    <property type="match status" value="1"/>
</dbReference>
<gene>
    <name evidence="3" type="ORF">PSM7751_01547</name>
</gene>
<accession>A0A1X6YZB8</accession>
<dbReference type="PANTHER" id="PTHR12149">
    <property type="entry name" value="FRUCTOSAMINE 3 KINASE-RELATED PROTEIN"/>
    <property type="match status" value="1"/>
</dbReference>
<evidence type="ECO:0000256" key="1">
    <source>
        <dbReference type="ARBA" id="ARBA00009460"/>
    </source>
</evidence>
<name>A0A1X6YZB8_9RHOB</name>
<dbReference type="InterPro" id="IPR011009">
    <property type="entry name" value="Kinase-like_dom_sf"/>
</dbReference>
<keyword evidence="4" id="KW-1185">Reference proteome</keyword>
<dbReference type="PANTHER" id="PTHR12149:SF8">
    <property type="entry name" value="PROTEIN-RIBULOSAMINE 3-KINASE"/>
    <property type="match status" value="1"/>
</dbReference>
<dbReference type="EMBL" id="FWFN01000003">
    <property type="protein sequence ID" value="SLN36126.1"/>
    <property type="molecule type" value="Genomic_DNA"/>
</dbReference>
<dbReference type="GO" id="GO:0016301">
    <property type="term" value="F:kinase activity"/>
    <property type="evidence" value="ECO:0007669"/>
    <property type="project" value="UniProtKB-UniRule"/>
</dbReference>
<dbReference type="Proteomes" id="UP000193963">
    <property type="component" value="Unassembled WGS sequence"/>
</dbReference>
<dbReference type="RefSeq" id="WP_085887432.1">
    <property type="nucleotide sequence ID" value="NZ_FWFN01000003.1"/>
</dbReference>
<evidence type="ECO:0000256" key="2">
    <source>
        <dbReference type="PIRNR" id="PIRNR006221"/>
    </source>
</evidence>
<dbReference type="SUPFAM" id="SSF56112">
    <property type="entry name" value="Protein kinase-like (PK-like)"/>
    <property type="match status" value="1"/>
</dbReference>
<dbReference type="OrthoDB" id="5291879at2"/>
<evidence type="ECO:0000313" key="4">
    <source>
        <dbReference type="Proteomes" id="UP000193963"/>
    </source>
</evidence>
<keyword evidence="2" id="KW-0808">Transferase</keyword>
<protein>
    <submittedName>
        <fullName evidence="3">Fructosamine kinase</fullName>
    </submittedName>
</protein>
<dbReference type="PIRSF" id="PIRSF006221">
    <property type="entry name" value="Ketosamine-3-kinase"/>
    <property type="match status" value="1"/>
</dbReference>
<organism evidence="3 4">
    <name type="scientific">Pseudooceanicola marinus</name>
    <dbReference type="NCBI Taxonomy" id="396013"/>
    <lineage>
        <taxon>Bacteria</taxon>
        <taxon>Pseudomonadati</taxon>
        <taxon>Pseudomonadota</taxon>
        <taxon>Alphaproteobacteria</taxon>
        <taxon>Rhodobacterales</taxon>
        <taxon>Paracoccaceae</taxon>
        <taxon>Pseudooceanicola</taxon>
    </lineage>
</organism>
<dbReference type="InterPro" id="IPR016477">
    <property type="entry name" value="Fructo-/Ketosamine-3-kinase"/>
</dbReference>
<sequence length="277" mass="29861">MSDPSSALLADLVGQPVTGMRQLQGGDLSEVRLLTLADGSHRVAKLGSHARAEAGMLEAMARTGAPVPKVLEVRPLMLILEHLPESHALPGAWGRLGRRLRAMHDAPPPEGAGYGWPEDYAFGPVPIPCGLPGEAPGTATDWPRFWAEARLLQGIETLPMPLARRIEALAQRLPDMLPAAPRPSLLHGDLWAGNLLFGPSGNVHLIDPACARGDAEVDLAMLHLFGQPGPGFTANYGSLPPGWGTRRVIYQLWPALVHLRLFGPSYRTLVEDLLDRL</sequence>
<keyword evidence="2 3" id="KW-0418">Kinase</keyword>
<reference evidence="3 4" key="1">
    <citation type="submission" date="2017-03" db="EMBL/GenBank/DDBJ databases">
        <authorList>
            <person name="Afonso C.L."/>
            <person name="Miller P.J."/>
            <person name="Scott M.A."/>
            <person name="Spackman E."/>
            <person name="Goraichik I."/>
            <person name="Dimitrov K.M."/>
            <person name="Suarez D.L."/>
            <person name="Swayne D.E."/>
        </authorList>
    </citation>
    <scope>NUCLEOTIDE SEQUENCE [LARGE SCALE GENOMIC DNA]</scope>
    <source>
        <strain evidence="3 4">CECT 7751</strain>
    </source>
</reference>